<protein>
    <submittedName>
        <fullName evidence="2">Nicotinate-nucleotide diphosphorylase</fullName>
    </submittedName>
</protein>
<dbReference type="EMBL" id="MU865978">
    <property type="protein sequence ID" value="KAK4444367.1"/>
    <property type="molecule type" value="Genomic_DNA"/>
</dbReference>
<name>A0AAV9GAE2_9PEZI</name>
<feature type="compositionally biased region" description="Basic and acidic residues" evidence="1">
    <location>
        <begin position="524"/>
        <end position="534"/>
    </location>
</feature>
<feature type="compositionally biased region" description="Low complexity" evidence="1">
    <location>
        <begin position="114"/>
        <end position="129"/>
    </location>
</feature>
<keyword evidence="3" id="KW-1185">Reference proteome</keyword>
<evidence type="ECO:0000313" key="3">
    <source>
        <dbReference type="Proteomes" id="UP001321760"/>
    </source>
</evidence>
<feature type="compositionally biased region" description="Low complexity" evidence="1">
    <location>
        <begin position="178"/>
        <end position="189"/>
    </location>
</feature>
<dbReference type="Proteomes" id="UP001321760">
    <property type="component" value="Unassembled WGS sequence"/>
</dbReference>
<feature type="compositionally biased region" description="Basic and acidic residues" evidence="1">
    <location>
        <begin position="98"/>
        <end position="113"/>
    </location>
</feature>
<dbReference type="PANTHER" id="PTHR38166">
    <property type="entry name" value="C2H2-TYPE DOMAIN-CONTAINING PROTEIN-RELATED"/>
    <property type="match status" value="1"/>
</dbReference>
<feature type="region of interest" description="Disordered" evidence="1">
    <location>
        <begin position="79"/>
        <end position="133"/>
    </location>
</feature>
<evidence type="ECO:0000256" key="1">
    <source>
        <dbReference type="SAM" id="MobiDB-lite"/>
    </source>
</evidence>
<reference evidence="2" key="1">
    <citation type="journal article" date="2023" name="Mol. Phylogenet. Evol.">
        <title>Genome-scale phylogeny and comparative genomics of the fungal order Sordariales.</title>
        <authorList>
            <person name="Hensen N."/>
            <person name="Bonometti L."/>
            <person name="Westerberg I."/>
            <person name="Brannstrom I.O."/>
            <person name="Guillou S."/>
            <person name="Cros-Aarteil S."/>
            <person name="Calhoun S."/>
            <person name="Haridas S."/>
            <person name="Kuo A."/>
            <person name="Mondo S."/>
            <person name="Pangilinan J."/>
            <person name="Riley R."/>
            <person name="LaButti K."/>
            <person name="Andreopoulos B."/>
            <person name="Lipzen A."/>
            <person name="Chen C."/>
            <person name="Yan M."/>
            <person name="Daum C."/>
            <person name="Ng V."/>
            <person name="Clum A."/>
            <person name="Steindorff A."/>
            <person name="Ohm R.A."/>
            <person name="Martin F."/>
            <person name="Silar P."/>
            <person name="Natvig D.O."/>
            <person name="Lalanne C."/>
            <person name="Gautier V."/>
            <person name="Ament-Velasquez S.L."/>
            <person name="Kruys A."/>
            <person name="Hutchinson M.I."/>
            <person name="Powell A.J."/>
            <person name="Barry K."/>
            <person name="Miller A.N."/>
            <person name="Grigoriev I.V."/>
            <person name="Debuchy R."/>
            <person name="Gladieux P."/>
            <person name="Hiltunen Thoren M."/>
            <person name="Johannesson H."/>
        </authorList>
    </citation>
    <scope>NUCLEOTIDE SEQUENCE</scope>
    <source>
        <strain evidence="2">PSN243</strain>
    </source>
</reference>
<dbReference type="AlphaFoldDB" id="A0AAV9GAE2"/>
<proteinExistence type="predicted"/>
<comment type="caution">
    <text evidence="2">The sequence shown here is derived from an EMBL/GenBank/DDBJ whole genome shotgun (WGS) entry which is preliminary data.</text>
</comment>
<accession>A0AAV9GAE2</accession>
<organism evidence="2 3">
    <name type="scientific">Podospora aff. communis PSN243</name>
    <dbReference type="NCBI Taxonomy" id="3040156"/>
    <lineage>
        <taxon>Eukaryota</taxon>
        <taxon>Fungi</taxon>
        <taxon>Dikarya</taxon>
        <taxon>Ascomycota</taxon>
        <taxon>Pezizomycotina</taxon>
        <taxon>Sordariomycetes</taxon>
        <taxon>Sordariomycetidae</taxon>
        <taxon>Sordariales</taxon>
        <taxon>Podosporaceae</taxon>
        <taxon>Podospora</taxon>
    </lineage>
</organism>
<evidence type="ECO:0000313" key="2">
    <source>
        <dbReference type="EMBL" id="KAK4444367.1"/>
    </source>
</evidence>
<feature type="region of interest" description="Disordered" evidence="1">
    <location>
        <begin position="169"/>
        <end position="221"/>
    </location>
</feature>
<gene>
    <name evidence="2" type="ORF">QBC34DRAFT_360344</name>
</gene>
<dbReference type="PANTHER" id="PTHR38166:SF1">
    <property type="entry name" value="C2H2-TYPE DOMAIN-CONTAINING PROTEIN"/>
    <property type="match status" value="1"/>
</dbReference>
<sequence length="534" mass="60150">MGAIGKRPMIQYVSLSHRSLHWEQSLGAESSWQLVSPSRLAYSAYWGWEDAPLFPVSFEHREPKLEGHEPLRAEEQIEKFEMRSSPKLLRTTSPSPDGRVDPPELERTSHDQDSPASQTPPSTISTPQTESELDVKKAKILDGVVLCLKNNIKRVFALIRQCQRDIGVSSQQGQTLNSSPGTTTAASTAVQRGKKRKIGDRDLENDDDDDADRLGAKGPAQGKGEQIASAYACPYFKYNPAMYKSARNCPGLGWPSVHRVKEHLYRRHRQPKYRCGRCWQPFKDEASHLDHQRLPEPCPLKDMERVEGFDAAQERSLRSRKRANPELSEAGKWREVYIILFPHITYDEVPSPFYEYGELSISKDKGPLSSWERLNECEEYVLREVPPRLRNALSRELEADLIVVEESLRRKATACVKTLIADVFRELREAAPGTPAAMSMEKQPAQAESSAQNESLFNGFNFDFIDAFTMLGDEELRYDQGGLMDNILQQEGDPQPGAQVAVDKKLSDSGYGSNSPDGSFQVGDDSKIFDETEQ</sequence>
<reference evidence="2" key="2">
    <citation type="submission" date="2023-05" db="EMBL/GenBank/DDBJ databases">
        <authorList>
            <consortium name="Lawrence Berkeley National Laboratory"/>
            <person name="Steindorff A."/>
            <person name="Hensen N."/>
            <person name="Bonometti L."/>
            <person name="Westerberg I."/>
            <person name="Brannstrom I.O."/>
            <person name="Guillou S."/>
            <person name="Cros-Aarteil S."/>
            <person name="Calhoun S."/>
            <person name="Haridas S."/>
            <person name="Kuo A."/>
            <person name="Mondo S."/>
            <person name="Pangilinan J."/>
            <person name="Riley R."/>
            <person name="Labutti K."/>
            <person name="Andreopoulos B."/>
            <person name="Lipzen A."/>
            <person name="Chen C."/>
            <person name="Yanf M."/>
            <person name="Daum C."/>
            <person name="Ng V."/>
            <person name="Clum A."/>
            <person name="Ohm R."/>
            <person name="Martin F."/>
            <person name="Silar P."/>
            <person name="Natvig D."/>
            <person name="Lalanne C."/>
            <person name="Gautier V."/>
            <person name="Ament-Velasquez S.L."/>
            <person name="Kruys A."/>
            <person name="Hutchinson M.I."/>
            <person name="Powell A.J."/>
            <person name="Barry K."/>
            <person name="Miller A.N."/>
            <person name="Grigoriev I.V."/>
            <person name="Debuchy R."/>
            <person name="Gladieux P."/>
            <person name="Thoren M.H."/>
            <person name="Johannesson H."/>
        </authorList>
    </citation>
    <scope>NUCLEOTIDE SEQUENCE</scope>
    <source>
        <strain evidence="2">PSN243</strain>
    </source>
</reference>
<feature type="region of interest" description="Disordered" evidence="1">
    <location>
        <begin position="490"/>
        <end position="534"/>
    </location>
</feature>